<dbReference type="PROSITE" id="PS00867">
    <property type="entry name" value="CPSASE_2"/>
    <property type="match status" value="1"/>
</dbReference>
<dbReference type="InterPro" id="IPR011763">
    <property type="entry name" value="COA_CT_C"/>
</dbReference>
<dbReference type="PROSITE" id="PS50980">
    <property type="entry name" value="COA_CT_NTER"/>
    <property type="match status" value="1"/>
</dbReference>
<dbReference type="InterPro" id="IPR011761">
    <property type="entry name" value="ATP-grasp"/>
</dbReference>
<dbReference type="OrthoDB" id="9769961at2"/>
<keyword evidence="7" id="KW-0092">Biotin</keyword>
<dbReference type="Pfam" id="PF02786">
    <property type="entry name" value="CPSase_L_D2"/>
    <property type="match status" value="1"/>
</dbReference>
<dbReference type="EC" id="6.4.1.2" evidence="3"/>
<dbReference type="PROSITE" id="PS00188">
    <property type="entry name" value="BIOTIN"/>
    <property type="match status" value="1"/>
</dbReference>
<dbReference type="Gene3D" id="2.40.50.100">
    <property type="match status" value="1"/>
</dbReference>
<dbReference type="InterPro" id="IPR005482">
    <property type="entry name" value="Biotin_COase_C"/>
</dbReference>
<evidence type="ECO:0000256" key="4">
    <source>
        <dbReference type="ARBA" id="ARBA00022598"/>
    </source>
</evidence>
<dbReference type="InterPro" id="IPR011053">
    <property type="entry name" value="Single_hybrid_motif"/>
</dbReference>
<dbReference type="InterPro" id="IPR016185">
    <property type="entry name" value="PreATP-grasp_dom_sf"/>
</dbReference>
<keyword evidence="8" id="KW-0511">Multifunctional enzyme</keyword>
<name>A0A1M6UXL7_9BACT</name>
<feature type="domain" description="ATP-grasp" evidence="11">
    <location>
        <begin position="119"/>
        <end position="322"/>
    </location>
</feature>
<dbReference type="STRING" id="1121393.SAMN02745216_03999"/>
<proteinExistence type="predicted"/>
<dbReference type="InterPro" id="IPR000089">
    <property type="entry name" value="Biotin_lipoyl"/>
</dbReference>
<dbReference type="PROSITE" id="PS50979">
    <property type="entry name" value="BC"/>
    <property type="match status" value="1"/>
</dbReference>
<dbReference type="GO" id="GO:0046872">
    <property type="term" value="F:metal ion binding"/>
    <property type="evidence" value="ECO:0007669"/>
    <property type="project" value="InterPro"/>
</dbReference>
<dbReference type="PROSITE" id="PS50989">
    <property type="entry name" value="COA_CT_CTER"/>
    <property type="match status" value="1"/>
</dbReference>
<dbReference type="InterPro" id="IPR005481">
    <property type="entry name" value="BC-like_N"/>
</dbReference>
<dbReference type="SUPFAM" id="SSF52440">
    <property type="entry name" value="PreATP-grasp domain"/>
    <property type="match status" value="1"/>
</dbReference>
<dbReference type="SMART" id="SM00878">
    <property type="entry name" value="Biotin_carb_C"/>
    <property type="match status" value="1"/>
</dbReference>
<feature type="domain" description="CoA carboxyltransferase C-terminal" evidence="14">
    <location>
        <begin position="850"/>
        <end position="1097"/>
    </location>
</feature>
<dbReference type="Gene3D" id="3.90.226.10">
    <property type="entry name" value="2-enoyl-CoA Hydratase, Chain A, domain 1"/>
    <property type="match status" value="2"/>
</dbReference>
<dbReference type="InterPro" id="IPR005479">
    <property type="entry name" value="CPAse_ATP-bd"/>
</dbReference>
<dbReference type="InterPro" id="IPR051602">
    <property type="entry name" value="ACC_Biotin_Carboxylase"/>
</dbReference>
<protein>
    <recommendedName>
        <fullName evidence="3">acetyl-CoA carboxylase</fullName>
        <ecNumber evidence="3">6.4.1.2</ecNumber>
    </recommendedName>
</protein>
<dbReference type="RefSeq" id="WP_073478028.1">
    <property type="nucleotide sequence ID" value="NZ_FQZU01000032.1"/>
</dbReference>
<dbReference type="SUPFAM" id="SSF51230">
    <property type="entry name" value="Single hybrid motif"/>
    <property type="match status" value="1"/>
</dbReference>
<keyword evidence="16" id="KW-1185">Reference proteome</keyword>
<evidence type="ECO:0000256" key="7">
    <source>
        <dbReference type="ARBA" id="ARBA00023267"/>
    </source>
</evidence>
<evidence type="ECO:0000259" key="11">
    <source>
        <dbReference type="PROSITE" id="PS50975"/>
    </source>
</evidence>
<dbReference type="PROSITE" id="PS50975">
    <property type="entry name" value="ATP_GRASP"/>
    <property type="match status" value="1"/>
</dbReference>
<dbReference type="Pfam" id="PF00364">
    <property type="entry name" value="Biotin_lipoyl"/>
    <property type="match status" value="1"/>
</dbReference>
<dbReference type="InterPro" id="IPR001882">
    <property type="entry name" value="Biotin_BS"/>
</dbReference>
<evidence type="ECO:0000256" key="3">
    <source>
        <dbReference type="ARBA" id="ARBA00013058"/>
    </source>
</evidence>
<keyword evidence="4" id="KW-0436">Ligase</keyword>
<dbReference type="EMBL" id="FQZU01000032">
    <property type="protein sequence ID" value="SHK73825.1"/>
    <property type="molecule type" value="Genomic_DNA"/>
</dbReference>
<dbReference type="GO" id="GO:0005524">
    <property type="term" value="F:ATP binding"/>
    <property type="evidence" value="ECO:0007669"/>
    <property type="project" value="UniProtKB-UniRule"/>
</dbReference>
<evidence type="ECO:0000313" key="16">
    <source>
        <dbReference type="Proteomes" id="UP000183994"/>
    </source>
</evidence>
<dbReference type="SUPFAM" id="SSF52096">
    <property type="entry name" value="ClpP/crotonase"/>
    <property type="match status" value="2"/>
</dbReference>
<dbReference type="GO" id="GO:2001295">
    <property type="term" value="P:malonyl-CoA biosynthetic process"/>
    <property type="evidence" value="ECO:0007669"/>
    <property type="project" value="UniProtKB-UniPathway"/>
</dbReference>
<keyword evidence="6 9" id="KW-0067">ATP-binding</keyword>
<dbReference type="SUPFAM" id="SSF56059">
    <property type="entry name" value="Glutathione synthetase ATP-binding domain-like"/>
    <property type="match status" value="1"/>
</dbReference>
<evidence type="ECO:0000256" key="6">
    <source>
        <dbReference type="ARBA" id="ARBA00022840"/>
    </source>
</evidence>
<dbReference type="Gene3D" id="3.40.50.20">
    <property type="match status" value="1"/>
</dbReference>
<evidence type="ECO:0000256" key="5">
    <source>
        <dbReference type="ARBA" id="ARBA00022741"/>
    </source>
</evidence>
<dbReference type="Pfam" id="PF00289">
    <property type="entry name" value="Biotin_carb_N"/>
    <property type="match status" value="1"/>
</dbReference>
<dbReference type="Pfam" id="PF01039">
    <property type="entry name" value="Carboxyl_trans"/>
    <property type="match status" value="1"/>
</dbReference>
<feature type="domain" description="CoA carboxyltransferase N-terminal" evidence="13">
    <location>
        <begin position="585"/>
        <end position="856"/>
    </location>
</feature>
<evidence type="ECO:0000256" key="9">
    <source>
        <dbReference type="PROSITE-ProRule" id="PRU00409"/>
    </source>
</evidence>
<dbReference type="Pfam" id="PF02785">
    <property type="entry name" value="Biotin_carb_C"/>
    <property type="match status" value="1"/>
</dbReference>
<evidence type="ECO:0000313" key="15">
    <source>
        <dbReference type="EMBL" id="SHK73825.1"/>
    </source>
</evidence>
<evidence type="ECO:0000256" key="8">
    <source>
        <dbReference type="ARBA" id="ARBA00023268"/>
    </source>
</evidence>
<dbReference type="InterPro" id="IPR034733">
    <property type="entry name" value="AcCoA_carboxyl_beta"/>
</dbReference>
<reference evidence="16" key="1">
    <citation type="submission" date="2016-11" db="EMBL/GenBank/DDBJ databases">
        <authorList>
            <person name="Varghese N."/>
            <person name="Submissions S."/>
        </authorList>
    </citation>
    <scope>NUCLEOTIDE SEQUENCE [LARGE SCALE GENOMIC DNA]</scope>
    <source>
        <strain evidence="16">DSM 16219</strain>
    </source>
</reference>
<dbReference type="InterPro" id="IPR011054">
    <property type="entry name" value="Rudment_hybrid_motif"/>
</dbReference>
<dbReference type="InterPro" id="IPR013815">
    <property type="entry name" value="ATP_grasp_subdomain_1"/>
</dbReference>
<dbReference type="Gene3D" id="3.30.1490.20">
    <property type="entry name" value="ATP-grasp fold, A domain"/>
    <property type="match status" value="1"/>
</dbReference>
<dbReference type="CDD" id="cd06850">
    <property type="entry name" value="biotinyl_domain"/>
    <property type="match status" value="1"/>
</dbReference>
<dbReference type="SUPFAM" id="SSF51246">
    <property type="entry name" value="Rudiment single hybrid motif"/>
    <property type="match status" value="1"/>
</dbReference>
<evidence type="ECO:0000259" key="12">
    <source>
        <dbReference type="PROSITE" id="PS50979"/>
    </source>
</evidence>
<feature type="domain" description="Lipoyl-binding" evidence="10">
    <location>
        <begin position="490"/>
        <end position="568"/>
    </location>
</feature>
<sequence>MPLKILAANRGEIAVRIFRAAGALKIPTVAVYSQDDGASLHIRMADEAIALNGRGAAAYLNRDAILKAAQQTGCAAIHPGYGFLSENAGFAAKCAEAGLVFVGSSPENLRLFGDKTQARLLAKECGVPLLPGTMGATSLEEVRSFMNGLGEDGAVMIKAVSGGGGRGMRPVYDPAGLEEAYWVCRSEAQAAFGAGDLYVERLIPRARHIEIQVMGDGTGAVTHLWERECSLQRRNQKVVEFAPSPALTEELRSLLLKAALKMAETVRLKSLATFEFLVDADAAAPENAFFFMEVNPRLQVEHTVTEEVTGVDLVQAQIQIAAGQSLADLGLEQNDVPKPLGYALQCRINAETILENGEVRPSGGRLEHFNPPTGPGVRVDAAGYPGYEINPNFDSLLAKLTVHSRSRNFADAMAKAYRALCEFHIDGVASNVPLLQNLLIHPDMTSNQISTRFIEDNLKTLTGAENAGHPQLYFEAPKEHSFMPGSVVRFKEVQGPENTEPVEAPMQGTVVQFEAAEGDMVCEGQAVAILEAMKMQHLIKAPVSGLVRWICSEPGETLAECQPLMFLEPMDVDAAGLESEEDADLDAVRPDLAEVLERHKALMDEARPQAVERRRKTGQRTARENIDHLTDPGSFIEYGALALAAQRTRFTPDQLMERTPADGMITGIGDINGDLFGPDQARCAVLAYDFTVLAGTQGLFNHKKTDRMLSLARDWKLPLVLFAEGGGGRPGDVDAMTLTVAGLDLHTFTEFAGLSGLAPVVGVVSGRCFAGNAALLGCCDVIIATKYSNIGMGGPAMIEGGGLGVCHPDEIGPIEIQSPNGVVDIVAEDEFHAVEAAKQYLSYFQGAVEAWDCADQRLLRKCIPENRLRSYDIRKVVHTLADEGSVLELRPDFGVGILTALVRIEGQPFGLTANNSMHLGGAIDADAADKAARFMQLCDAFDIPMIALSDTPGFMVGPEAEKTAQVRHFCRMFNTGASVTIPIFSVVLRKGYGLGAMAMVGGGYHSPVFNIAWPTGEFGGMGLEGAVRLGFKKELDAVDDPKKKQALFETMVAAAYEHGKATNMASFLEIDGVIDPAETRAWIMRGFKSMPKPEKRQGKKRPNIDVW</sequence>
<dbReference type="InterPro" id="IPR011764">
    <property type="entry name" value="Biotin_carboxylation_dom"/>
</dbReference>
<dbReference type="InterPro" id="IPR029045">
    <property type="entry name" value="ClpP/crotonase-like_dom_sf"/>
</dbReference>
<dbReference type="PANTHER" id="PTHR48095">
    <property type="entry name" value="PYRUVATE CARBOXYLASE SUBUNIT A"/>
    <property type="match status" value="1"/>
</dbReference>
<keyword evidence="5 9" id="KW-0547">Nucleotide-binding</keyword>
<dbReference type="InterPro" id="IPR011762">
    <property type="entry name" value="COA_CT_N"/>
</dbReference>
<evidence type="ECO:0000259" key="13">
    <source>
        <dbReference type="PROSITE" id="PS50980"/>
    </source>
</evidence>
<dbReference type="Proteomes" id="UP000183994">
    <property type="component" value="Unassembled WGS sequence"/>
</dbReference>
<organism evidence="15 16">
    <name type="scientific">Desulfatibacillum alkenivorans DSM 16219</name>
    <dbReference type="NCBI Taxonomy" id="1121393"/>
    <lineage>
        <taxon>Bacteria</taxon>
        <taxon>Pseudomonadati</taxon>
        <taxon>Thermodesulfobacteriota</taxon>
        <taxon>Desulfobacteria</taxon>
        <taxon>Desulfobacterales</taxon>
        <taxon>Desulfatibacillaceae</taxon>
        <taxon>Desulfatibacillum</taxon>
    </lineage>
</organism>
<evidence type="ECO:0000256" key="2">
    <source>
        <dbReference type="ARBA" id="ARBA00004956"/>
    </source>
</evidence>
<evidence type="ECO:0000259" key="10">
    <source>
        <dbReference type="PROSITE" id="PS50968"/>
    </source>
</evidence>
<dbReference type="PROSITE" id="PS50968">
    <property type="entry name" value="BIOTINYL_LIPOYL"/>
    <property type="match status" value="1"/>
</dbReference>
<gene>
    <name evidence="15" type="ORF">SAMN02745216_03999</name>
</gene>
<dbReference type="UniPathway" id="UPA00655">
    <property type="reaction ID" value="UER00711"/>
</dbReference>
<dbReference type="AlphaFoldDB" id="A0A1M6UXL7"/>
<comment type="pathway">
    <text evidence="2">Lipid metabolism; malonyl-CoA biosynthesis; malonyl-CoA from acetyl-CoA: step 1/1.</text>
</comment>
<feature type="domain" description="Biotin carboxylation" evidence="12">
    <location>
        <begin position="1"/>
        <end position="459"/>
    </location>
</feature>
<comment type="cofactor">
    <cofactor evidence="1">
        <name>biotin</name>
        <dbReference type="ChEBI" id="CHEBI:57586"/>
    </cofactor>
</comment>
<evidence type="ECO:0000256" key="1">
    <source>
        <dbReference type="ARBA" id="ARBA00001953"/>
    </source>
</evidence>
<dbReference type="GO" id="GO:0003989">
    <property type="term" value="F:acetyl-CoA carboxylase activity"/>
    <property type="evidence" value="ECO:0007669"/>
    <property type="project" value="UniProtKB-EC"/>
</dbReference>
<dbReference type="PANTHER" id="PTHR48095:SF5">
    <property type="entry name" value="BLL7292 PROTEIN"/>
    <property type="match status" value="1"/>
</dbReference>
<dbReference type="Gene3D" id="3.30.470.20">
    <property type="entry name" value="ATP-grasp fold, B domain"/>
    <property type="match status" value="1"/>
</dbReference>
<evidence type="ECO:0000259" key="14">
    <source>
        <dbReference type="PROSITE" id="PS50989"/>
    </source>
</evidence>
<accession>A0A1M6UXL7</accession>